<dbReference type="Proteomes" id="UP000657918">
    <property type="component" value="Unassembled WGS sequence"/>
</dbReference>
<evidence type="ECO:0000313" key="1">
    <source>
        <dbReference type="EMBL" id="KAF9673624.1"/>
    </source>
</evidence>
<dbReference type="AlphaFoldDB" id="A0A835MRA6"/>
<protein>
    <submittedName>
        <fullName evidence="1">Uncharacterized protein</fullName>
    </submittedName>
</protein>
<keyword evidence="2" id="KW-1185">Reference proteome</keyword>
<proteinExistence type="predicted"/>
<organism evidence="1 2">
    <name type="scientific">Salix dunnii</name>
    <dbReference type="NCBI Taxonomy" id="1413687"/>
    <lineage>
        <taxon>Eukaryota</taxon>
        <taxon>Viridiplantae</taxon>
        <taxon>Streptophyta</taxon>
        <taxon>Embryophyta</taxon>
        <taxon>Tracheophyta</taxon>
        <taxon>Spermatophyta</taxon>
        <taxon>Magnoliopsida</taxon>
        <taxon>eudicotyledons</taxon>
        <taxon>Gunneridae</taxon>
        <taxon>Pentapetalae</taxon>
        <taxon>rosids</taxon>
        <taxon>fabids</taxon>
        <taxon>Malpighiales</taxon>
        <taxon>Salicaceae</taxon>
        <taxon>Saliceae</taxon>
        <taxon>Salix</taxon>
    </lineage>
</organism>
<comment type="caution">
    <text evidence="1">The sequence shown here is derived from an EMBL/GenBank/DDBJ whole genome shotgun (WGS) entry which is preliminary data.</text>
</comment>
<reference evidence="1 2" key="1">
    <citation type="submission" date="2020-10" db="EMBL/GenBank/DDBJ databases">
        <title>Plant Genome Project.</title>
        <authorList>
            <person name="Zhang R.-G."/>
        </authorList>
    </citation>
    <scope>NUCLEOTIDE SEQUENCE [LARGE SCALE GENOMIC DNA]</scope>
    <source>
        <strain evidence="1">FAFU-HL-1</strain>
        <tissue evidence="1">Leaf</tissue>
    </source>
</reference>
<accession>A0A835MRA6</accession>
<name>A0A835MRA6_9ROSI</name>
<dbReference type="EMBL" id="JADGMS010000010">
    <property type="protein sequence ID" value="KAF9673624.1"/>
    <property type="molecule type" value="Genomic_DNA"/>
</dbReference>
<evidence type="ECO:0000313" key="2">
    <source>
        <dbReference type="Proteomes" id="UP000657918"/>
    </source>
</evidence>
<gene>
    <name evidence="1" type="ORF">SADUNF_Sadunf10G0043500</name>
</gene>
<sequence length="218" mass="24450">MCNCFGRCSTMFQGHDVLSVNAGWPTCLTVSTVAVENGSSLVLTKVINFVVAISLPQELMLQSTQLQVVKKVNKMLELKISQHVDDAVTGILTPQRVCYCPGVNELAENRTGTAARGRVVLYLFLAGRDLKSNPREAEVKGKRWRYWRVFARGNPIWQSIEAMELVDICACLIHHFCRRPVETISLPESLPPTSQHLLVFYVYIYAILRRVPSSVIDA</sequence>